<dbReference type="Gene3D" id="2.60.40.1120">
    <property type="entry name" value="Carboxypeptidase-like, regulatory domain"/>
    <property type="match status" value="4"/>
</dbReference>
<dbReference type="SUPFAM" id="SSF103088">
    <property type="entry name" value="OmpA-like"/>
    <property type="match status" value="1"/>
</dbReference>
<feature type="signal peptide" evidence="5">
    <location>
        <begin position="1"/>
        <end position="18"/>
    </location>
</feature>
<organism evidence="7 8">
    <name type="scientific">Lutibacter holmesii</name>
    <dbReference type="NCBI Taxonomy" id="1137985"/>
    <lineage>
        <taxon>Bacteria</taxon>
        <taxon>Pseudomonadati</taxon>
        <taxon>Bacteroidota</taxon>
        <taxon>Flavobacteriia</taxon>
        <taxon>Flavobacteriales</taxon>
        <taxon>Flavobacteriaceae</taxon>
        <taxon>Lutibacter</taxon>
    </lineage>
</organism>
<evidence type="ECO:0000313" key="7">
    <source>
        <dbReference type="EMBL" id="MFD1294141.1"/>
    </source>
</evidence>
<evidence type="ECO:0000256" key="4">
    <source>
        <dbReference type="PROSITE-ProRule" id="PRU00473"/>
    </source>
</evidence>
<dbReference type="PROSITE" id="PS51123">
    <property type="entry name" value="OMPA_2"/>
    <property type="match status" value="1"/>
</dbReference>
<dbReference type="InterPro" id="IPR036737">
    <property type="entry name" value="OmpA-like_sf"/>
</dbReference>
<dbReference type="Gene3D" id="2.120.10.30">
    <property type="entry name" value="TolB, C-terminal domain"/>
    <property type="match status" value="1"/>
</dbReference>
<dbReference type="RefSeq" id="WP_386809333.1">
    <property type="nucleotide sequence ID" value="NZ_JBHTMV010000004.1"/>
</dbReference>
<dbReference type="InterPro" id="IPR011659">
    <property type="entry name" value="WD40"/>
</dbReference>
<dbReference type="InterPro" id="IPR011042">
    <property type="entry name" value="6-blade_b-propeller_TolB-like"/>
</dbReference>
<dbReference type="SUPFAM" id="SSF49464">
    <property type="entry name" value="Carboxypeptidase regulatory domain-like"/>
    <property type="match status" value="1"/>
</dbReference>
<protein>
    <submittedName>
        <fullName evidence="7">OmpA family protein</fullName>
    </submittedName>
</protein>
<sequence>MKRYCYLLLLFFTFSIHAQKVEIELNNTSINSEYAEFGVSYLNNNTILFASSKKTDNDKTFTTTRRRQNKQLHLELYLGDILENGDVIQRSKFSKKENNPVLESDISFSPDRKTVYFTWNNFYNTQTRKDSAKWKTLQIVKANINEQLDITDIQLLPFNSKEYSVRNPEVSKDGKQLFFVSNMPGNYGGNDIYVVDILGNNTYSEPKNLGPTINTKESEFFPFVDANKNLYFSTSGHKGMGQLDIYKSEFINGTYTTPVPLKQPFNSKYDDFGYVENPAGTAGYITSNRKESKGGVDIFSWKIKEKDCFSEMVITAINETSQLAIKDIKISVFENANELKNTISPYNTTKSIVLKCNTSYKILIEKEGFQHKEIIFKTAAIEETVSKNIVLTPIQCTQSITGIVLNNETKEPISNAKVSLFLNNELISTKFTEGSQEFQFNAKCNANYKITVEKEQFEVAELNLATDNTLNKTNPLTIELTPIECAQSITGIVLNKDTKEPLSNAKVSLFLNNELISTKFTENAQEFQFNAKCNANYKITVEKEQFEVTEVNLATDNTLNKTNPLTIELTAIECIQSITGIVLNKDTKEPLSNAKVSLFLNNELISTKFTENAQEFQFNAKCNANYKITVEKEQFEVAEVNLATDNTLNKTNPLTIELTPIECIQSITGIVLNKDTKEPLSNAKVSLFLNNKLIESIITTNEKGYSFNINCNTNAKITVSKSGFSPTQFPIVTTSTNKQQIIKDVELTSIIEFSSVNNLKSIKTNPIYFDLDSDEITTKAAIELNKVVGVLKSYPTLKIEVQSHTDSRAPDAYNLTLSEKRASSSAEYIISQGIDPNRIMMKGYGETKLLNKCANGVTCTNAEHELNRRTEFVIINE</sequence>
<gene>
    <name evidence="7" type="ORF">ACFQ5N_09870</name>
</gene>
<dbReference type="Proteomes" id="UP001597241">
    <property type="component" value="Unassembled WGS sequence"/>
</dbReference>
<keyword evidence="8" id="KW-1185">Reference proteome</keyword>
<dbReference type="PANTHER" id="PTHR30329:SF21">
    <property type="entry name" value="LIPOPROTEIN YIAD-RELATED"/>
    <property type="match status" value="1"/>
</dbReference>
<evidence type="ECO:0000256" key="2">
    <source>
        <dbReference type="ARBA" id="ARBA00023136"/>
    </source>
</evidence>
<dbReference type="CDD" id="cd07185">
    <property type="entry name" value="OmpA_C-like"/>
    <property type="match status" value="1"/>
</dbReference>
<evidence type="ECO:0000256" key="3">
    <source>
        <dbReference type="ARBA" id="ARBA00023237"/>
    </source>
</evidence>
<evidence type="ECO:0000259" key="6">
    <source>
        <dbReference type="PROSITE" id="PS51123"/>
    </source>
</evidence>
<dbReference type="Gene3D" id="3.30.1330.60">
    <property type="entry name" value="OmpA-like domain"/>
    <property type="match status" value="1"/>
</dbReference>
<evidence type="ECO:0000313" key="8">
    <source>
        <dbReference type="Proteomes" id="UP001597241"/>
    </source>
</evidence>
<dbReference type="InterPro" id="IPR050330">
    <property type="entry name" value="Bact_OuterMem_StrucFunc"/>
</dbReference>
<keyword evidence="2 4" id="KW-0472">Membrane</keyword>
<feature type="chain" id="PRO_5045182576" evidence="5">
    <location>
        <begin position="19"/>
        <end position="877"/>
    </location>
</feature>
<comment type="caution">
    <text evidence="7">The sequence shown here is derived from an EMBL/GenBank/DDBJ whole genome shotgun (WGS) entry which is preliminary data.</text>
</comment>
<feature type="domain" description="OmpA-like" evidence="6">
    <location>
        <begin position="756"/>
        <end position="877"/>
    </location>
</feature>
<dbReference type="InterPro" id="IPR008969">
    <property type="entry name" value="CarboxyPept-like_regulatory"/>
</dbReference>
<dbReference type="Pfam" id="PF00691">
    <property type="entry name" value="OmpA"/>
    <property type="match status" value="1"/>
</dbReference>
<keyword evidence="3" id="KW-0998">Cell outer membrane</keyword>
<accession>A0ABW3WS61</accession>
<comment type="subcellular location">
    <subcellularLocation>
        <location evidence="1">Cell outer membrane</location>
    </subcellularLocation>
</comment>
<proteinExistence type="predicted"/>
<dbReference type="SUPFAM" id="SSF82171">
    <property type="entry name" value="DPP6 N-terminal domain-like"/>
    <property type="match status" value="1"/>
</dbReference>
<dbReference type="PANTHER" id="PTHR30329">
    <property type="entry name" value="STATOR ELEMENT OF FLAGELLAR MOTOR COMPLEX"/>
    <property type="match status" value="1"/>
</dbReference>
<dbReference type="EMBL" id="JBHTMV010000004">
    <property type="protein sequence ID" value="MFD1294141.1"/>
    <property type="molecule type" value="Genomic_DNA"/>
</dbReference>
<dbReference type="InterPro" id="IPR006664">
    <property type="entry name" value="OMP_bac"/>
</dbReference>
<dbReference type="PRINTS" id="PR01021">
    <property type="entry name" value="OMPADOMAIN"/>
</dbReference>
<dbReference type="SUPFAM" id="SSF49478">
    <property type="entry name" value="Cna protein B-type domain"/>
    <property type="match status" value="3"/>
</dbReference>
<dbReference type="InterPro" id="IPR006665">
    <property type="entry name" value="OmpA-like"/>
</dbReference>
<evidence type="ECO:0000256" key="5">
    <source>
        <dbReference type="SAM" id="SignalP"/>
    </source>
</evidence>
<dbReference type="Pfam" id="PF07676">
    <property type="entry name" value="PD40"/>
    <property type="match status" value="2"/>
</dbReference>
<reference evidence="8" key="1">
    <citation type="journal article" date="2019" name="Int. J. Syst. Evol. Microbiol.">
        <title>The Global Catalogue of Microorganisms (GCM) 10K type strain sequencing project: providing services to taxonomists for standard genome sequencing and annotation.</title>
        <authorList>
            <consortium name="The Broad Institute Genomics Platform"/>
            <consortium name="The Broad Institute Genome Sequencing Center for Infectious Disease"/>
            <person name="Wu L."/>
            <person name="Ma J."/>
        </authorList>
    </citation>
    <scope>NUCLEOTIDE SEQUENCE [LARGE SCALE GENOMIC DNA]</scope>
    <source>
        <strain evidence="8">CCUG 62221</strain>
    </source>
</reference>
<name>A0ABW3WS61_9FLAO</name>
<evidence type="ECO:0000256" key="1">
    <source>
        <dbReference type="ARBA" id="ARBA00004442"/>
    </source>
</evidence>
<keyword evidence="5" id="KW-0732">Signal</keyword>